<keyword evidence="2" id="KW-0812">Transmembrane</keyword>
<evidence type="ECO:0000313" key="4">
    <source>
        <dbReference type="Proteomes" id="UP000244336"/>
    </source>
</evidence>
<evidence type="ECO:0000256" key="1">
    <source>
        <dbReference type="SAM" id="MobiDB-lite"/>
    </source>
</evidence>
<proteinExistence type="predicted"/>
<keyword evidence="4" id="KW-1185">Reference proteome</keyword>
<dbReference type="AlphaFoldDB" id="A0A2T7CNB1"/>
<gene>
    <name evidence="3" type="ORF">GQ55_8G162400</name>
</gene>
<reference evidence="3 4" key="1">
    <citation type="submission" date="2018-04" db="EMBL/GenBank/DDBJ databases">
        <title>WGS assembly of Panicum hallii var. hallii HAL2.</title>
        <authorList>
            <person name="Lovell J."/>
            <person name="Jenkins J."/>
            <person name="Lowry D."/>
            <person name="Mamidi S."/>
            <person name="Sreedasyam A."/>
            <person name="Weng X."/>
            <person name="Barry K."/>
            <person name="Bonette J."/>
            <person name="Campitelli B."/>
            <person name="Daum C."/>
            <person name="Gordon S."/>
            <person name="Gould B."/>
            <person name="Lipzen A."/>
            <person name="MacQueen A."/>
            <person name="Palacio-Mejia J."/>
            <person name="Plott C."/>
            <person name="Shakirov E."/>
            <person name="Shu S."/>
            <person name="Yoshinaga Y."/>
            <person name="Zane M."/>
            <person name="Rokhsar D."/>
            <person name="Grimwood J."/>
            <person name="Schmutz J."/>
            <person name="Juenger T."/>
        </authorList>
    </citation>
    <scope>NUCLEOTIDE SEQUENCE [LARGE SCALE GENOMIC DNA]</scope>
    <source>
        <strain evidence="4">cv. HAL2</strain>
    </source>
</reference>
<feature type="transmembrane region" description="Helical" evidence="2">
    <location>
        <begin position="88"/>
        <end position="106"/>
    </location>
</feature>
<dbReference type="PANTHER" id="PTHR47865">
    <property type="entry name" value="OS05G0580550 PROTEIN"/>
    <property type="match status" value="1"/>
</dbReference>
<protein>
    <submittedName>
        <fullName evidence="3">Uncharacterized protein</fullName>
    </submittedName>
</protein>
<dbReference type="EMBL" id="CM009756">
    <property type="protein sequence ID" value="PUZ44840.1"/>
    <property type="molecule type" value="Genomic_DNA"/>
</dbReference>
<sequence length="252" mass="27499">MDGSDGARLDAMSGTVGRSSSSKGIYPQYAERDHSPKPTGRERSSTTRARVPCPSPPDAARLQFAGRSLAGGTKATCTPQKMDKKQQLLIYTAAAHVLLSMMAMVIQSRKRKRREPIGTDKSEGASNGDDAIAESDGLNHGIGKNVINDDISSSSRPAKRAKTTDDTGRKTDCLVEAFDRGSQRLAKAIEKASNALPDGLFEAVDSLPGFELHHKTRYYHHLVRHPNDAHAFVNLPSDWKLSWFSSFVSENF</sequence>
<accession>A0A2T7CNB1</accession>
<evidence type="ECO:0000313" key="3">
    <source>
        <dbReference type="EMBL" id="PUZ44840.1"/>
    </source>
</evidence>
<feature type="region of interest" description="Disordered" evidence="1">
    <location>
        <begin position="109"/>
        <end position="167"/>
    </location>
</feature>
<name>A0A2T7CNB1_9POAL</name>
<feature type="compositionally biased region" description="Basic and acidic residues" evidence="1">
    <location>
        <begin position="30"/>
        <end position="45"/>
    </location>
</feature>
<evidence type="ECO:0000256" key="2">
    <source>
        <dbReference type="SAM" id="Phobius"/>
    </source>
</evidence>
<dbReference type="OrthoDB" id="719620at2759"/>
<dbReference type="Proteomes" id="UP000244336">
    <property type="component" value="Chromosome 8"/>
</dbReference>
<organism evidence="3 4">
    <name type="scientific">Panicum hallii var. hallii</name>
    <dbReference type="NCBI Taxonomy" id="1504633"/>
    <lineage>
        <taxon>Eukaryota</taxon>
        <taxon>Viridiplantae</taxon>
        <taxon>Streptophyta</taxon>
        <taxon>Embryophyta</taxon>
        <taxon>Tracheophyta</taxon>
        <taxon>Spermatophyta</taxon>
        <taxon>Magnoliopsida</taxon>
        <taxon>Liliopsida</taxon>
        <taxon>Poales</taxon>
        <taxon>Poaceae</taxon>
        <taxon>PACMAD clade</taxon>
        <taxon>Panicoideae</taxon>
        <taxon>Panicodae</taxon>
        <taxon>Paniceae</taxon>
        <taxon>Panicinae</taxon>
        <taxon>Panicum</taxon>
        <taxon>Panicum sect. Panicum</taxon>
    </lineage>
</organism>
<dbReference type="PANTHER" id="PTHR47865:SF1">
    <property type="entry name" value="OS08G0106700 PROTEIN"/>
    <property type="match status" value="1"/>
</dbReference>
<dbReference type="Gramene" id="PUZ44840">
    <property type="protein sequence ID" value="PUZ44840"/>
    <property type="gene ID" value="GQ55_8G162400"/>
</dbReference>
<feature type="region of interest" description="Disordered" evidence="1">
    <location>
        <begin position="1"/>
        <end position="57"/>
    </location>
</feature>
<keyword evidence="2" id="KW-0472">Membrane</keyword>
<keyword evidence="2" id="KW-1133">Transmembrane helix</keyword>